<dbReference type="GO" id="GO:0004130">
    <property type="term" value="F:cytochrome-c peroxidase activity"/>
    <property type="evidence" value="ECO:0007669"/>
    <property type="project" value="TreeGrafter"/>
</dbReference>
<feature type="region of interest" description="Disordered" evidence="3">
    <location>
        <begin position="399"/>
        <end position="426"/>
    </location>
</feature>
<keyword evidence="5" id="KW-1185">Reference proteome</keyword>
<reference evidence="4 5" key="1">
    <citation type="submission" date="2023-01" db="EMBL/GenBank/DDBJ databases">
        <title>Cultivation and genomic characterization of new, ubiquitous marine nitrite-oxidizing bacteria from the Nitrospirales.</title>
        <authorList>
            <person name="Mueller A.J."/>
            <person name="Daebeler A."/>
            <person name="Herbold C.W."/>
            <person name="Kirkegaard R.H."/>
            <person name="Daims H."/>
        </authorList>
    </citation>
    <scope>NUCLEOTIDE SEQUENCE [LARGE SCALE GENOMIC DNA]</scope>
    <source>
        <strain evidence="4 5">VA</strain>
    </source>
</reference>
<keyword evidence="1" id="KW-0732">Signal</keyword>
<accession>A0AA96GE93</accession>
<dbReference type="RefSeq" id="WP_312641598.1">
    <property type="nucleotide sequence ID" value="NZ_CP116967.1"/>
</dbReference>
<proteinExistence type="predicted"/>
<dbReference type="InterPro" id="IPR036909">
    <property type="entry name" value="Cyt_c-like_dom_sf"/>
</dbReference>
<keyword evidence="4" id="KW-0575">Peroxidase</keyword>
<sequence length="767" mass="84646">MSSLQIFIISCMLGLVSSVHAKELVPILPIDNPSDARTHGLEDLRKAKRDIRGPNLNEFLNPGSAARKALLQLGKIAFWDQQFGSGGRAGEPGQACASCHFHAGADSRSRNAVNPNLTRVRDMNEGEIIGFHNAAGDPDTTFQTRQPNQTLRFSDFPFVRVLNDVTNPANSNDVASSQGVLRSEFRRAIPANPHDQCRDFDDPVFQAGNGGKVRRVEPRHTPTVVNAFLTSFFSFWDGRANSFFNGNNPFGVQDPSARILEFNGRGIIKKRIDIPFSSLASQAAGPPLSDFEMSCGVPEMENARSWPEVGKRLFRKRNGEFLVPLGQQVVALDDSVLSDISNFPNPGVRKTYQDLIREAFKEKFWRAPGFRVIYTDADVQIIQPARPLVRLAPAGVPAVGRETEDEEGVNEVTPDTENEEPLTREPRSQRFRLIEANASLFLPLAIQAYEQTLISDDTWFDRWMRTGTFNEGFGEPELRGLNVFVDKGRCINCHGGPEFTNASVRNAQAKNNGLPNNLIEPMIMGDNKHAIYDNGFYNIGVTPTFQDISRGGKGPLGTPLSSSRQRLFQEQGIMKIPFRILGGDRIPAVSEDGESVCETRNRNGICDFREPLLPSFQRVAVDGAFKTPGLRMVDLTGPYFHNGAAATLKQVVEFYDNGGNFCQPNLRDLDPDIQSLELTDPEKRQLVRFLVSLNDETVVYEQKPFDHPSLTIADNGRRNGDVIEIPAVGSGGRSPLGLSPLGSFLGINQQNVGNAPVDAVCSPNVRK</sequence>
<feature type="compositionally biased region" description="Acidic residues" evidence="3">
    <location>
        <begin position="403"/>
        <end position="420"/>
    </location>
</feature>
<evidence type="ECO:0000256" key="1">
    <source>
        <dbReference type="ARBA" id="ARBA00022729"/>
    </source>
</evidence>
<dbReference type="KEGG" id="nall:PP769_15105"/>
<name>A0AA96GE93_9BACT</name>
<dbReference type="Gene3D" id="1.10.760.10">
    <property type="entry name" value="Cytochrome c-like domain"/>
    <property type="match status" value="2"/>
</dbReference>
<dbReference type="PANTHER" id="PTHR30600:SF10">
    <property type="entry name" value="BLL6722 PROTEIN"/>
    <property type="match status" value="1"/>
</dbReference>
<keyword evidence="2" id="KW-0560">Oxidoreductase</keyword>
<dbReference type="GO" id="GO:0020037">
    <property type="term" value="F:heme binding"/>
    <property type="evidence" value="ECO:0007669"/>
    <property type="project" value="InterPro"/>
</dbReference>
<evidence type="ECO:0000313" key="5">
    <source>
        <dbReference type="Proteomes" id="UP001302719"/>
    </source>
</evidence>
<dbReference type="AlphaFoldDB" id="A0AA96GE93"/>
<dbReference type="SUPFAM" id="SSF46626">
    <property type="entry name" value="Cytochrome c"/>
    <property type="match status" value="2"/>
</dbReference>
<protein>
    <submittedName>
        <fullName evidence="4">Cytochrome c peroxidase</fullName>
    </submittedName>
</protein>
<evidence type="ECO:0000256" key="2">
    <source>
        <dbReference type="ARBA" id="ARBA00023002"/>
    </source>
</evidence>
<evidence type="ECO:0000313" key="4">
    <source>
        <dbReference type="EMBL" id="WNM57288.1"/>
    </source>
</evidence>
<dbReference type="InterPro" id="IPR051395">
    <property type="entry name" value="Cytochrome_c_Peroxidase/MauG"/>
</dbReference>
<evidence type="ECO:0000256" key="3">
    <source>
        <dbReference type="SAM" id="MobiDB-lite"/>
    </source>
</evidence>
<dbReference type="PANTHER" id="PTHR30600">
    <property type="entry name" value="CYTOCHROME C PEROXIDASE-RELATED"/>
    <property type="match status" value="1"/>
</dbReference>
<organism evidence="4 5">
    <name type="scientific">Candidatus Nitrospira allomarina</name>
    <dbReference type="NCBI Taxonomy" id="3020900"/>
    <lineage>
        <taxon>Bacteria</taxon>
        <taxon>Pseudomonadati</taxon>
        <taxon>Nitrospirota</taxon>
        <taxon>Nitrospiria</taxon>
        <taxon>Nitrospirales</taxon>
        <taxon>Nitrospiraceae</taxon>
        <taxon>Nitrospira</taxon>
    </lineage>
</organism>
<gene>
    <name evidence="4" type="ORF">PP769_15105</name>
</gene>
<dbReference type="GO" id="GO:0009055">
    <property type="term" value="F:electron transfer activity"/>
    <property type="evidence" value="ECO:0007669"/>
    <property type="project" value="InterPro"/>
</dbReference>
<dbReference type="EMBL" id="CP116967">
    <property type="protein sequence ID" value="WNM57288.1"/>
    <property type="molecule type" value="Genomic_DNA"/>
</dbReference>
<dbReference type="Proteomes" id="UP001302719">
    <property type="component" value="Chromosome"/>
</dbReference>